<dbReference type="SMART" id="SM00338">
    <property type="entry name" value="BRLZ"/>
    <property type="match status" value="1"/>
</dbReference>
<evidence type="ECO:0000313" key="11">
    <source>
        <dbReference type="Proteomes" id="UP000281553"/>
    </source>
</evidence>
<dbReference type="OrthoDB" id="6022300at2759"/>
<dbReference type="PANTHER" id="PTHR11988">
    <property type="entry name" value="THYROTROPH EMBRYONIC FACTOR RELATED"/>
    <property type="match status" value="1"/>
</dbReference>
<dbReference type="GO" id="GO:0000981">
    <property type="term" value="F:DNA-binding transcription factor activity, RNA polymerase II-specific"/>
    <property type="evidence" value="ECO:0007669"/>
    <property type="project" value="TreeGrafter"/>
</dbReference>
<dbReference type="GO" id="GO:0005634">
    <property type="term" value="C:nucleus"/>
    <property type="evidence" value="ECO:0007669"/>
    <property type="project" value="UniProtKB-SubCell"/>
</dbReference>
<dbReference type="FunFam" id="1.20.5.170:FF:000025">
    <property type="entry name" value="nuclear factor interleukin-3-regulated protein-like"/>
    <property type="match status" value="1"/>
</dbReference>
<keyword evidence="4" id="KW-0238">DNA-binding</keyword>
<dbReference type="Gene3D" id="1.20.5.170">
    <property type="match status" value="1"/>
</dbReference>
<dbReference type="Proteomes" id="UP000281553">
    <property type="component" value="Unassembled WGS sequence"/>
</dbReference>
<keyword evidence="5" id="KW-0804">Transcription</keyword>
<evidence type="ECO:0000256" key="4">
    <source>
        <dbReference type="ARBA" id="ARBA00023125"/>
    </source>
</evidence>
<evidence type="ECO:0000313" key="10">
    <source>
        <dbReference type="EMBL" id="VDK47515.1"/>
    </source>
</evidence>
<evidence type="ECO:0000256" key="6">
    <source>
        <dbReference type="ARBA" id="ARBA00023242"/>
    </source>
</evidence>
<evidence type="ECO:0000256" key="5">
    <source>
        <dbReference type="ARBA" id="ARBA00023163"/>
    </source>
</evidence>
<proteinExistence type="inferred from homology"/>
<accession>A0A3P6R2K1</accession>
<evidence type="ECO:0000256" key="3">
    <source>
        <dbReference type="ARBA" id="ARBA00023015"/>
    </source>
</evidence>
<evidence type="ECO:0000256" key="2">
    <source>
        <dbReference type="ARBA" id="ARBA00006079"/>
    </source>
</evidence>
<dbReference type="Pfam" id="PF07716">
    <property type="entry name" value="bZIP_2"/>
    <property type="match status" value="1"/>
</dbReference>
<organism evidence="10 11">
    <name type="scientific">Dibothriocephalus latus</name>
    <name type="common">Fish tapeworm</name>
    <name type="synonym">Diphyllobothrium latum</name>
    <dbReference type="NCBI Taxonomy" id="60516"/>
    <lineage>
        <taxon>Eukaryota</taxon>
        <taxon>Metazoa</taxon>
        <taxon>Spiralia</taxon>
        <taxon>Lophotrochozoa</taxon>
        <taxon>Platyhelminthes</taxon>
        <taxon>Cestoda</taxon>
        <taxon>Eucestoda</taxon>
        <taxon>Diphyllobothriidea</taxon>
        <taxon>Diphyllobothriidae</taxon>
        <taxon>Dibothriocephalus</taxon>
    </lineage>
</organism>
<comment type="similarity">
    <text evidence="2">Belongs to the bZIP family. NFIL3 subfamily.</text>
</comment>
<dbReference type="InterPro" id="IPR046347">
    <property type="entry name" value="bZIP_sf"/>
</dbReference>
<name>A0A3P6R2K1_DIBLA</name>
<evidence type="ECO:0000256" key="1">
    <source>
        <dbReference type="ARBA" id="ARBA00004123"/>
    </source>
</evidence>
<protein>
    <recommendedName>
        <fullName evidence="9">BZIP domain-containing protein</fullName>
    </recommendedName>
</protein>
<dbReference type="GO" id="GO:0000978">
    <property type="term" value="F:RNA polymerase II cis-regulatory region sequence-specific DNA binding"/>
    <property type="evidence" value="ECO:0007669"/>
    <property type="project" value="TreeGrafter"/>
</dbReference>
<evidence type="ECO:0000259" key="9">
    <source>
        <dbReference type="PROSITE" id="PS50217"/>
    </source>
</evidence>
<keyword evidence="6" id="KW-0539">Nucleus</keyword>
<feature type="coiled-coil region" evidence="7">
    <location>
        <begin position="123"/>
        <end position="150"/>
    </location>
</feature>
<feature type="domain" description="BZIP" evidence="9">
    <location>
        <begin position="91"/>
        <end position="148"/>
    </location>
</feature>
<feature type="region of interest" description="Disordered" evidence="8">
    <location>
        <begin position="1"/>
        <end position="87"/>
    </location>
</feature>
<dbReference type="PROSITE" id="PS50217">
    <property type="entry name" value="BZIP"/>
    <property type="match status" value="1"/>
</dbReference>
<evidence type="ECO:0000256" key="8">
    <source>
        <dbReference type="SAM" id="MobiDB-lite"/>
    </source>
</evidence>
<keyword evidence="11" id="KW-1185">Reference proteome</keyword>
<dbReference type="EMBL" id="UYRU01011965">
    <property type="protein sequence ID" value="VDK47515.1"/>
    <property type="molecule type" value="Genomic_DNA"/>
</dbReference>
<dbReference type="SUPFAM" id="SSF57959">
    <property type="entry name" value="Leucine zipper domain"/>
    <property type="match status" value="1"/>
</dbReference>
<keyword evidence="7" id="KW-0175">Coiled coil</keyword>
<sequence length="153" mass="17143">MTVVDHQPSLVDSTSATEPAQKPSSAVESRRRSSSLETTSEGRSRQETATMHGSLSDADSILSSQSERNLEGYTNVRMRRHAEMTPTEAKDAMYWEKRWKNNAAARRSRQSRRAKESELSEYAQHLEAANALLQAEISALRQELAKYRTANGS</sequence>
<dbReference type="AlphaFoldDB" id="A0A3P6R2K1"/>
<gene>
    <name evidence="10" type="ORF">DILT_LOCUS1604</name>
</gene>
<keyword evidence="3" id="KW-0805">Transcription regulation</keyword>
<dbReference type="InterPro" id="IPR004827">
    <property type="entry name" value="bZIP"/>
</dbReference>
<dbReference type="PANTHER" id="PTHR11988:SF56">
    <property type="entry name" value="TRANSCRIPTION FACTOR CES-2"/>
    <property type="match status" value="1"/>
</dbReference>
<dbReference type="InterPro" id="IPR040223">
    <property type="entry name" value="PAR_bZIP"/>
</dbReference>
<comment type="subcellular location">
    <subcellularLocation>
        <location evidence="1">Nucleus</location>
    </subcellularLocation>
</comment>
<evidence type="ECO:0000256" key="7">
    <source>
        <dbReference type="SAM" id="Coils"/>
    </source>
</evidence>
<reference evidence="10 11" key="1">
    <citation type="submission" date="2018-11" db="EMBL/GenBank/DDBJ databases">
        <authorList>
            <consortium name="Pathogen Informatics"/>
        </authorList>
    </citation>
    <scope>NUCLEOTIDE SEQUENCE [LARGE SCALE GENOMIC DNA]</scope>
</reference>